<reference evidence="1" key="1">
    <citation type="submission" date="2021-05" db="EMBL/GenBank/DDBJ databases">
        <authorList>
            <person name="Alioto T."/>
            <person name="Alioto T."/>
            <person name="Gomez Garrido J."/>
        </authorList>
    </citation>
    <scope>NUCLEOTIDE SEQUENCE</scope>
</reference>
<dbReference type="AlphaFoldDB" id="A0A8D9BNA1"/>
<protein>
    <submittedName>
        <fullName evidence="1">Uncharacterized protein</fullName>
    </submittedName>
</protein>
<evidence type="ECO:0000313" key="1">
    <source>
        <dbReference type="EMBL" id="CAG6786122.1"/>
    </source>
</evidence>
<dbReference type="EMBL" id="HBUF01647024">
    <property type="protein sequence ID" value="CAG6786122.1"/>
    <property type="molecule type" value="Transcribed_RNA"/>
</dbReference>
<proteinExistence type="predicted"/>
<sequence length="123" mass="14348">MLIVQIQLMGIIRICPSLTCVNLKTVLTICTLYNLREVEVQCMVAKVPIFLLCPRKIARNIKNEPPAGKKFRLFEKNQIQDLIMKKKKTIGTVSIKYYFNYLKAQKNEKAILWYVTNFCLSFL</sequence>
<name>A0A8D9BNA1_9HEMI</name>
<accession>A0A8D9BNA1</accession>
<organism evidence="1">
    <name type="scientific">Cacopsylla melanoneura</name>
    <dbReference type="NCBI Taxonomy" id="428564"/>
    <lineage>
        <taxon>Eukaryota</taxon>
        <taxon>Metazoa</taxon>
        <taxon>Ecdysozoa</taxon>
        <taxon>Arthropoda</taxon>
        <taxon>Hexapoda</taxon>
        <taxon>Insecta</taxon>
        <taxon>Pterygota</taxon>
        <taxon>Neoptera</taxon>
        <taxon>Paraneoptera</taxon>
        <taxon>Hemiptera</taxon>
        <taxon>Sternorrhyncha</taxon>
        <taxon>Psylloidea</taxon>
        <taxon>Psyllidae</taxon>
        <taxon>Psyllinae</taxon>
        <taxon>Cacopsylla</taxon>
    </lineage>
</organism>